<dbReference type="PANTHER" id="PTHR11528">
    <property type="entry name" value="HEAT SHOCK PROTEIN 90 FAMILY MEMBER"/>
    <property type="match status" value="1"/>
</dbReference>
<evidence type="ECO:0000256" key="3">
    <source>
        <dbReference type="ARBA" id="ARBA00022840"/>
    </source>
</evidence>
<evidence type="ECO:0000313" key="7">
    <source>
        <dbReference type="EMBL" id="CAK8995195.1"/>
    </source>
</evidence>
<dbReference type="SUPFAM" id="SSF56672">
    <property type="entry name" value="DNA/RNA polymerases"/>
    <property type="match status" value="1"/>
</dbReference>
<proteinExistence type="inferred from homology"/>
<dbReference type="Gene3D" id="3.90.70.80">
    <property type="match status" value="1"/>
</dbReference>
<feature type="region of interest" description="Disordered" evidence="5">
    <location>
        <begin position="1878"/>
        <end position="1909"/>
    </location>
</feature>
<dbReference type="InterPro" id="IPR036890">
    <property type="entry name" value="HATPase_C_sf"/>
</dbReference>
<keyword evidence="2" id="KW-0547">Nucleotide-binding</keyword>
<dbReference type="InterPro" id="IPR043502">
    <property type="entry name" value="DNA/RNA_pol_sf"/>
</dbReference>
<protein>
    <submittedName>
        <fullName evidence="7">Heat shock protein 90</fullName>
    </submittedName>
</protein>
<keyword evidence="8" id="KW-1185">Reference proteome</keyword>
<dbReference type="InterPro" id="IPR037196">
    <property type="entry name" value="HSP90_C"/>
</dbReference>
<feature type="compositionally biased region" description="Acidic residues" evidence="5">
    <location>
        <begin position="1421"/>
        <end position="1440"/>
    </location>
</feature>
<reference evidence="7 8" key="1">
    <citation type="submission" date="2024-02" db="EMBL/GenBank/DDBJ databases">
        <authorList>
            <person name="Chen Y."/>
            <person name="Shah S."/>
            <person name="Dougan E. K."/>
            <person name="Thang M."/>
            <person name="Chan C."/>
        </authorList>
    </citation>
    <scope>NUCLEOTIDE SEQUENCE [LARGE SCALE GENOMIC DNA]</scope>
</reference>
<dbReference type="InterPro" id="IPR020575">
    <property type="entry name" value="Hsp90_N"/>
</dbReference>
<gene>
    <name evidence="7" type="ORF">SCF082_LOCUS4246</name>
</gene>
<evidence type="ECO:0000256" key="2">
    <source>
        <dbReference type="ARBA" id="ARBA00022741"/>
    </source>
</evidence>
<dbReference type="InterPro" id="IPR003323">
    <property type="entry name" value="OTU_dom"/>
</dbReference>
<dbReference type="SMART" id="SM00387">
    <property type="entry name" value="HATPase_c"/>
    <property type="match status" value="2"/>
</dbReference>
<dbReference type="InterPro" id="IPR003594">
    <property type="entry name" value="HATPase_dom"/>
</dbReference>
<keyword evidence="4" id="KW-0143">Chaperone</keyword>
<dbReference type="InterPro" id="IPR001404">
    <property type="entry name" value="Hsp90_fam"/>
</dbReference>
<dbReference type="PROSITE" id="PS00298">
    <property type="entry name" value="HSP90"/>
    <property type="match status" value="2"/>
</dbReference>
<dbReference type="EMBL" id="CAXAMM010002213">
    <property type="protein sequence ID" value="CAK8995195.1"/>
    <property type="molecule type" value="Genomic_DNA"/>
</dbReference>
<dbReference type="PRINTS" id="PR00775">
    <property type="entry name" value="HEATSHOCK90"/>
</dbReference>
<dbReference type="CDD" id="cd16927">
    <property type="entry name" value="HATPase_Hsp90-like"/>
    <property type="match status" value="2"/>
</dbReference>
<evidence type="ECO:0000313" key="8">
    <source>
        <dbReference type="Proteomes" id="UP001642464"/>
    </source>
</evidence>
<keyword evidence="3" id="KW-0067">ATP-binding</keyword>
<accession>A0ABP0I1N0</accession>
<comment type="caution">
    <text evidence="7">The sequence shown here is derived from an EMBL/GenBank/DDBJ whole genome shotgun (WGS) entry which is preliminary data.</text>
</comment>
<dbReference type="CDD" id="cd22744">
    <property type="entry name" value="OTU"/>
    <property type="match status" value="1"/>
</dbReference>
<feature type="compositionally biased region" description="Basic and acidic residues" evidence="5">
    <location>
        <begin position="1441"/>
        <end position="1452"/>
    </location>
</feature>
<name>A0ABP0I1N0_9DINO</name>
<feature type="region of interest" description="Disordered" evidence="5">
    <location>
        <begin position="1421"/>
        <end position="1452"/>
    </location>
</feature>
<dbReference type="PROSITE" id="PS50802">
    <property type="entry name" value="OTU"/>
    <property type="match status" value="1"/>
</dbReference>
<dbReference type="InterPro" id="IPR019805">
    <property type="entry name" value="Heat_shock_protein_90_CS"/>
</dbReference>
<dbReference type="Pfam" id="PF00183">
    <property type="entry name" value="HSP90"/>
    <property type="match status" value="4"/>
</dbReference>
<evidence type="ECO:0000256" key="4">
    <source>
        <dbReference type="ARBA" id="ARBA00023186"/>
    </source>
</evidence>
<keyword evidence="7" id="KW-0346">Stress response</keyword>
<dbReference type="Pfam" id="PF02338">
    <property type="entry name" value="OTU"/>
    <property type="match status" value="1"/>
</dbReference>
<feature type="compositionally biased region" description="Basic and acidic residues" evidence="5">
    <location>
        <begin position="227"/>
        <end position="257"/>
    </location>
</feature>
<sequence length="1909" mass="214332">MAETFAFNADIQQLMSLIINTFYSNKEIFLRELISNASDALDKIRYESITDPDKIEAQPNFFIKIVPDKTNSTLTIEDSGIGMTKNELINNLGTIAKSGTKAFMEAMAAGGDISMIGQFGVGFYSAYLVSDKVRVVSKHNDDEQYIWESGAGGSFTVQKDTELVHGEIKRGTKIICYLKEDQSEFLEERRLKDLVKKHSEFIGFPIELYVEKSKEKEVTDSEDEGEEEKKEEGVRFGEADHPGPADSRKTERKRSEMPDELGSGHLMSILMIGIAPSFLSRMRVMVPNGEQKIILENMLMGHGCKCALLLVVPGRVDSKRRAERVPGLLGNQVVFRDCSVFQVVSAGLTAPQPKSLPAAVTVAAKPSTVVLCKICKEYCTKDEWLEAEKRPQKAFASWAAGHACSVLDTWKWSRDNSGDRSRFTGIARIPVDQVEQVLTASGQGGWFVDPFKDTQCNPWVTAWQAREDGVDSLEKSSTQYGYRCWYSVFGLEGDVDILPFVVQTDGFSITYWAKLATPKPESGDAPGKKAKVVARSIPHGFVKYEMPADGACLFHSFAKGLKELAAPVSKLPLELRAIVVEHMTKYAKEYSLDWDGKHPDGKTQLENFDSYLKAVVSQDAFASSLEVKALARKFDAQVIVCSDAPSVDPVLFHKQGKRGAVVLWHSGGNHFDLLEGKRPMLEVSTLLLGHQCRKSQPHSAAGRAQRRVTNLNCRAAKRKLQLSPELLSKVVTFTWPRVLKRKGKDALSLMTMWMRRACKCILPRKGKLKKHKCRPGHSGPLKACEKKRLKVLDRSRVRAQHIEHGMGQKRLDGLFTTACAIVESKFQRVIDFHLGNGVCDKLVVCTFMVPPEMKQALGNWTSNFFDTIARPHLLVLGHLGAPPAFAQLVKHFYAGNQRIFISRGIFGDSWHRVDRGLLQGCPFSPMLAAAVMTFWTSHVACSVVDCVAYIDDRCFWCSCPNAAILAKSRSDEFDTLFGFFWSAEKCQLAYPPELAAGLQVAPLLGYKHGQGLDILGLHYDLASSSTSLLKFDLAKAQFRLRYVKAVAWPQLFPTIQPVLEKLEWWADDCGRYIYRADTYGSVRRFKVGHDSPSILHEWLCDFHRERELRQCARIRQKFHLDDPQCATGLDLPAPLRQGFACLLVSLGLRMDPNTSNMLLWLLGAVFGTNSLVAALLIRGICVGIVAVVFTSLAEFTLCGRALKLHICAHRMRRCIELKSVFSPKSFKSEVIYLASGYIMPIFEIVIRKFKNYMFTDEERLDKQEIEEYHEGRSGPQLKKIEELKAEFEPLTKLMKEVLGDKVEKVIISSRMADSPCVLTTSEYGWSANMERIMKAQALRDSSMTSYMVSKKTMEVNPKHSIMAELKKKAAADKSDKTVKDLIWLLFDTSLLTSGFNLDEPTQFAGRIHRMIKLGLSIDDDDEGLGDDDDLPPLEEVEGAADEDRARRRAKDPGTEDMQVFVDVCNMLPVSLDGCCKTESCTTDMRARRPKKEFEEEGFYSNKEIFLRELISNASDALDKIRYESITDPDKIEAQPNFFIKIVPDKTNSTLTIEDSGIGMTKNELINNLGTIAKSGTKAFMEAMAAGGDISMIGQFGVGFYSAYLVSDKVRVVSKHNDDEQYIWESGAGGSFTVQKDTELVHGEIKRGTKIICYLKEDQSEFLEERRLKDLVKKHSEFIGFPIELYVEKSKEKEVTDSEDEGEEEKKEEGQLEFRALLFVPRRAPFDLFETKKRLSWKKIEELKAEFEPLTKLMKEVLGDKVEKVIISSRMADSPCVLTTSEYGWSANMERIMKAQALRDSSMTSYMVSKKTMEVNPKHSIMAELKKKAAADKSDKTVKDLIWLLFDTSLLTSGFNLDEPTQFAGRIHRMIKLGLSIDDDDEGLGDDDDLPPLEEVEGAADEASKMEEVD</sequence>
<dbReference type="InterPro" id="IPR038765">
    <property type="entry name" value="Papain-like_cys_pep_sf"/>
</dbReference>
<dbReference type="SUPFAM" id="SSF55874">
    <property type="entry name" value="ATPase domain of HSP90 chaperone/DNA topoisomerase II/histidine kinase"/>
    <property type="match status" value="2"/>
</dbReference>
<dbReference type="Gene3D" id="1.20.120.790">
    <property type="entry name" value="Heat shock protein 90, C-terminal domain"/>
    <property type="match status" value="2"/>
</dbReference>
<dbReference type="Gene3D" id="3.30.565.10">
    <property type="entry name" value="Histidine kinase-like ATPase, C-terminal domain"/>
    <property type="match status" value="2"/>
</dbReference>
<feature type="region of interest" description="Disordered" evidence="5">
    <location>
        <begin position="215"/>
        <end position="261"/>
    </location>
</feature>
<dbReference type="Pfam" id="PF13589">
    <property type="entry name" value="HATPase_c_3"/>
    <property type="match status" value="2"/>
</dbReference>
<organism evidence="7 8">
    <name type="scientific">Durusdinium trenchii</name>
    <dbReference type="NCBI Taxonomy" id="1381693"/>
    <lineage>
        <taxon>Eukaryota</taxon>
        <taxon>Sar</taxon>
        <taxon>Alveolata</taxon>
        <taxon>Dinophyceae</taxon>
        <taxon>Suessiales</taxon>
        <taxon>Symbiodiniaceae</taxon>
        <taxon>Durusdinium</taxon>
    </lineage>
</organism>
<feature type="domain" description="OTU" evidence="6">
    <location>
        <begin position="541"/>
        <end position="677"/>
    </location>
</feature>
<dbReference type="SUPFAM" id="SSF54001">
    <property type="entry name" value="Cysteine proteinases"/>
    <property type="match status" value="1"/>
</dbReference>
<evidence type="ECO:0000256" key="5">
    <source>
        <dbReference type="SAM" id="MobiDB-lite"/>
    </source>
</evidence>
<evidence type="ECO:0000259" key="6">
    <source>
        <dbReference type="PROSITE" id="PS50802"/>
    </source>
</evidence>
<feature type="compositionally biased region" description="Acidic residues" evidence="5">
    <location>
        <begin position="1878"/>
        <end position="1899"/>
    </location>
</feature>
<dbReference type="Proteomes" id="UP001642464">
    <property type="component" value="Unassembled WGS sequence"/>
</dbReference>
<evidence type="ECO:0000256" key="1">
    <source>
        <dbReference type="ARBA" id="ARBA00008239"/>
    </source>
</evidence>
<dbReference type="SUPFAM" id="SSF110942">
    <property type="entry name" value="HSP90 C-terminal domain"/>
    <property type="match status" value="2"/>
</dbReference>
<comment type="similarity">
    <text evidence="1">Belongs to the heat shock protein 90 family.</text>
</comment>